<dbReference type="GeneTree" id="ENSGT00940000157761"/>
<feature type="chain" id="PRO_5034224141" description="Fibrinogen C-terminal domain-containing protein" evidence="2">
    <location>
        <begin position="24"/>
        <end position="279"/>
    </location>
</feature>
<organism evidence="4 5">
    <name type="scientific">Eptatretus burgeri</name>
    <name type="common">Inshore hagfish</name>
    <dbReference type="NCBI Taxonomy" id="7764"/>
    <lineage>
        <taxon>Eukaryota</taxon>
        <taxon>Metazoa</taxon>
        <taxon>Chordata</taxon>
        <taxon>Craniata</taxon>
        <taxon>Vertebrata</taxon>
        <taxon>Cyclostomata</taxon>
        <taxon>Myxini</taxon>
        <taxon>Myxiniformes</taxon>
        <taxon>Myxinidae</taxon>
        <taxon>Eptatretinae</taxon>
        <taxon>Eptatretus</taxon>
    </lineage>
</organism>
<dbReference type="InterPro" id="IPR020837">
    <property type="entry name" value="Fibrinogen_CS"/>
</dbReference>
<dbReference type="InterPro" id="IPR050373">
    <property type="entry name" value="Fibrinogen_C-term_domain"/>
</dbReference>
<dbReference type="CDD" id="cd00087">
    <property type="entry name" value="FReD"/>
    <property type="match status" value="1"/>
</dbReference>
<dbReference type="NCBIfam" id="NF040941">
    <property type="entry name" value="GGGWT_bact"/>
    <property type="match status" value="1"/>
</dbReference>
<feature type="domain" description="Fibrinogen C-terminal" evidence="3">
    <location>
        <begin position="49"/>
        <end position="264"/>
    </location>
</feature>
<dbReference type="Pfam" id="PF00147">
    <property type="entry name" value="Fibrinogen_C"/>
    <property type="match status" value="1"/>
</dbReference>
<evidence type="ECO:0000259" key="3">
    <source>
        <dbReference type="PROSITE" id="PS51406"/>
    </source>
</evidence>
<evidence type="ECO:0000256" key="1">
    <source>
        <dbReference type="ARBA" id="ARBA00023157"/>
    </source>
</evidence>
<accession>A0A8C4WVH8</accession>
<keyword evidence="2" id="KW-0732">Signal</keyword>
<dbReference type="SMART" id="SM00186">
    <property type="entry name" value="FBG"/>
    <property type="match status" value="1"/>
</dbReference>
<dbReference type="Ensembl" id="ENSEBUT00000014309.1">
    <property type="protein sequence ID" value="ENSEBUP00000013733.1"/>
    <property type="gene ID" value="ENSEBUG00000008660.1"/>
</dbReference>
<dbReference type="PROSITE" id="PS00514">
    <property type="entry name" value="FIBRINOGEN_C_1"/>
    <property type="match status" value="1"/>
</dbReference>
<dbReference type="AlphaFoldDB" id="A0A8C4WVH8"/>
<dbReference type="GO" id="GO:0005615">
    <property type="term" value="C:extracellular space"/>
    <property type="evidence" value="ECO:0007669"/>
    <property type="project" value="TreeGrafter"/>
</dbReference>
<dbReference type="OMA" id="KNCAVRY"/>
<evidence type="ECO:0000313" key="4">
    <source>
        <dbReference type="Ensembl" id="ENSEBUP00000013733.1"/>
    </source>
</evidence>
<evidence type="ECO:0000256" key="2">
    <source>
        <dbReference type="SAM" id="SignalP"/>
    </source>
</evidence>
<reference evidence="4" key="1">
    <citation type="submission" date="2025-08" db="UniProtKB">
        <authorList>
            <consortium name="Ensembl"/>
        </authorList>
    </citation>
    <scope>IDENTIFICATION</scope>
</reference>
<dbReference type="PROSITE" id="PS51406">
    <property type="entry name" value="FIBRINOGEN_C_2"/>
    <property type="match status" value="1"/>
</dbReference>
<keyword evidence="1" id="KW-1015">Disulfide bond</keyword>
<dbReference type="SUPFAM" id="SSF56496">
    <property type="entry name" value="Fibrinogen C-terminal domain-like"/>
    <property type="match status" value="1"/>
</dbReference>
<dbReference type="InterPro" id="IPR002181">
    <property type="entry name" value="Fibrinogen_a/b/g_C_dom"/>
</dbReference>
<dbReference type="PANTHER" id="PTHR19143">
    <property type="entry name" value="FIBRINOGEN/TENASCIN/ANGIOPOEITIN"/>
    <property type="match status" value="1"/>
</dbReference>
<dbReference type="InterPro" id="IPR036056">
    <property type="entry name" value="Fibrinogen-like_C"/>
</dbReference>
<dbReference type="InterPro" id="IPR014716">
    <property type="entry name" value="Fibrinogen_a/b/g_C_1"/>
</dbReference>
<sequence>MICLCSLFRLTLILMHLLTLVKTKNDKGLVKLIVKPLTETFCFPPFAEKTRFQYPRDCGQIMLNGVKASGVYTIYINGNKVAPLKVSCDMDTDGGGWLVFQRRQNGGTNFFRPWADYEVGFGDPADEFWIGLAPLHALSSQARYELRVDLRDGGSTAYGYYARFHVGSNTTNYLLRLGPFLGNAGDSLMYHHGRVFSTPDKDNDGSLTNCAESYRGGWWYHNCHQSNLNGRYGDTSHSRGVNWYSWKGHSHSISFVEMKMRPLKLADLRNKRRRKHTQP</sequence>
<dbReference type="Gene3D" id="3.90.215.10">
    <property type="entry name" value="Gamma Fibrinogen, chain A, domain 1"/>
    <property type="match status" value="1"/>
</dbReference>
<keyword evidence="5" id="KW-1185">Reference proteome</keyword>
<dbReference type="Proteomes" id="UP000694388">
    <property type="component" value="Unplaced"/>
</dbReference>
<feature type="signal peptide" evidence="2">
    <location>
        <begin position="1"/>
        <end position="23"/>
    </location>
</feature>
<evidence type="ECO:0000313" key="5">
    <source>
        <dbReference type="Proteomes" id="UP000694388"/>
    </source>
</evidence>
<name>A0A8C4WVH8_EPTBU</name>
<proteinExistence type="predicted"/>
<reference evidence="4" key="2">
    <citation type="submission" date="2025-09" db="UniProtKB">
        <authorList>
            <consortium name="Ensembl"/>
        </authorList>
    </citation>
    <scope>IDENTIFICATION</scope>
</reference>
<protein>
    <recommendedName>
        <fullName evidence="3">Fibrinogen C-terminal domain-containing protein</fullName>
    </recommendedName>
</protein>
<dbReference type="FunFam" id="3.90.215.10:FF:000001">
    <property type="entry name" value="Tenascin isoform 1"/>
    <property type="match status" value="1"/>
</dbReference>
<dbReference type="PANTHER" id="PTHR19143:SF254">
    <property type="entry name" value="TENASCIN-R"/>
    <property type="match status" value="1"/>
</dbReference>